<dbReference type="EMBL" id="JYDI01001766">
    <property type="protein sequence ID" value="KRY26567.1"/>
    <property type="molecule type" value="Genomic_DNA"/>
</dbReference>
<evidence type="ECO:0000313" key="2">
    <source>
        <dbReference type="Proteomes" id="UP000054653"/>
    </source>
</evidence>
<sequence>MNTAQMMPNTANFTLPFYCQFYSSFSYSGLKNCL</sequence>
<keyword evidence="2" id="KW-1185">Reference proteome</keyword>
<dbReference type="Proteomes" id="UP000054653">
    <property type="component" value="Unassembled WGS sequence"/>
</dbReference>
<dbReference type="AlphaFoldDB" id="A0A0V1AP38"/>
<proteinExistence type="predicted"/>
<organism evidence="1 2">
    <name type="scientific">Trichinella britovi</name>
    <name type="common">Parasitic roundworm</name>
    <dbReference type="NCBI Taxonomy" id="45882"/>
    <lineage>
        <taxon>Eukaryota</taxon>
        <taxon>Metazoa</taxon>
        <taxon>Ecdysozoa</taxon>
        <taxon>Nematoda</taxon>
        <taxon>Enoplea</taxon>
        <taxon>Dorylaimia</taxon>
        <taxon>Trichinellida</taxon>
        <taxon>Trichinellidae</taxon>
        <taxon>Trichinella</taxon>
    </lineage>
</organism>
<accession>A0A0V1AP38</accession>
<evidence type="ECO:0000313" key="1">
    <source>
        <dbReference type="EMBL" id="KRY26567.1"/>
    </source>
</evidence>
<reference evidence="1 2" key="1">
    <citation type="submission" date="2015-01" db="EMBL/GenBank/DDBJ databases">
        <title>Evolution of Trichinella species and genotypes.</title>
        <authorList>
            <person name="Korhonen P.K."/>
            <person name="Edoardo P."/>
            <person name="Giuseppe L.R."/>
            <person name="Gasser R.B."/>
        </authorList>
    </citation>
    <scope>NUCLEOTIDE SEQUENCE [LARGE SCALE GENOMIC DNA]</scope>
    <source>
        <strain evidence="1">ISS120</strain>
    </source>
</reference>
<gene>
    <name evidence="1" type="ORF">T03_11514</name>
</gene>
<protein>
    <submittedName>
        <fullName evidence="1">Uncharacterized protein</fullName>
    </submittedName>
</protein>
<comment type="caution">
    <text evidence="1">The sequence shown here is derived from an EMBL/GenBank/DDBJ whole genome shotgun (WGS) entry which is preliminary data.</text>
</comment>
<name>A0A0V1AP38_TRIBR</name>